<dbReference type="AlphaFoldDB" id="A0A228I3W8"/>
<comment type="caution">
    <text evidence="4">The sequence shown here is derived from an EMBL/GenBank/DDBJ whole genome shotgun (WGS) entry which is preliminary data.</text>
</comment>
<dbReference type="InterPro" id="IPR007067">
    <property type="entry name" value="Tail_sheath"/>
</dbReference>
<sequence>MSSANISFDTIPSSLLKPGKYFEFNTKLAVRTLPTNAQKVILLGQRIAAGQIAALVPTQVFSGDQAALYFGAGSLAHRAAVAAMKANPYVALTVIGIDDAAAGVVAKATVTFSGPATADGAYALFIGLDRVDVAVAAAATAADVAASFVTAIAQATSLPVTAAAVDGTLTLTAKNKGTAGNSIAVSQLGQAAGVSAAIVPFAGGLNDPDIAPALAAVFGATYDVYSLGTPTQEALTKLRTHLDAISHALEQRPAIAAIGSGVTLATDTTLAGQLNAGRISLGWYPGSVALPAEIGAAYAAVVASEEDPARPLNTLPLAGLDVTPVTAWAGRTEQESALHNGVTPFEVGPGNVVQIVRAVTTYTKDAQGIDDPALLDLTTIRTMDYVRKACRQRIALRFPREKLSEKTPPKVRSELLDVLYKLEELEIVENVEANANKLIVERDGQNKNQLNAAIPCDVVNGLHVFAGRIDLIL</sequence>
<dbReference type="RefSeq" id="WP_089451047.1">
    <property type="nucleotide sequence ID" value="NZ_NKFA01000006.1"/>
</dbReference>
<dbReference type="PIRSF" id="PIRSF007349">
    <property type="entry name" value="Tsp_L"/>
    <property type="match status" value="1"/>
</dbReference>
<reference evidence="6" key="2">
    <citation type="submission" date="2017-06" db="EMBL/GenBank/DDBJ databases">
        <authorList>
            <person name="LiPuma J."/>
            <person name="Spilker T."/>
        </authorList>
    </citation>
    <scope>NUCLEOTIDE SEQUENCE [LARGE SCALE GENOMIC DNA]</scope>
    <source>
        <strain evidence="6">AU17325</strain>
    </source>
</reference>
<evidence type="ECO:0000313" key="6">
    <source>
        <dbReference type="Proteomes" id="UP000214600"/>
    </source>
</evidence>
<evidence type="ECO:0000256" key="1">
    <source>
        <dbReference type="ARBA" id="ARBA00008005"/>
    </source>
</evidence>
<evidence type="ECO:0000313" key="5">
    <source>
        <dbReference type="EMBL" id="OXI45886.1"/>
    </source>
</evidence>
<dbReference type="InterPro" id="IPR020287">
    <property type="entry name" value="Tail_sheath_C"/>
</dbReference>
<reference evidence="4" key="1">
    <citation type="submission" date="2017-06" db="EMBL/GenBank/DDBJ databases">
        <authorList>
            <person name="Kim H.J."/>
            <person name="Triplett B.A."/>
        </authorList>
    </citation>
    <scope>NUCLEOTIDE SEQUENCE [LARGE SCALE GENOMIC DNA]</scope>
    <source>
        <strain evidence="4">AU17325</strain>
    </source>
</reference>
<name>A0A228I3W8_9BURK</name>
<dbReference type="Proteomes" id="UP000214600">
    <property type="component" value="Unassembled WGS sequence"/>
</dbReference>
<gene>
    <name evidence="5" type="ORF">CFB84_13690</name>
    <name evidence="4" type="ORF">CFB84_32730</name>
</gene>
<protein>
    <submittedName>
        <fullName evidence="4">Phage tail protein</fullName>
    </submittedName>
</protein>
<accession>A0A228I3W8</accession>
<organism evidence="4 6">
    <name type="scientific">Burkholderia aenigmatica</name>
    <dbReference type="NCBI Taxonomy" id="2015348"/>
    <lineage>
        <taxon>Bacteria</taxon>
        <taxon>Pseudomonadati</taxon>
        <taxon>Pseudomonadota</taxon>
        <taxon>Betaproteobacteria</taxon>
        <taxon>Burkholderiales</taxon>
        <taxon>Burkholderiaceae</taxon>
        <taxon>Burkholderia</taxon>
        <taxon>Burkholderia cepacia complex</taxon>
    </lineage>
</organism>
<feature type="domain" description="Tail sheath protein subtilisin-like" evidence="2">
    <location>
        <begin position="205"/>
        <end position="361"/>
    </location>
</feature>
<reference evidence="4 6" key="3">
    <citation type="submission" date="2017-08" db="EMBL/GenBank/DDBJ databases">
        <title>WGS of novel Burkholderia cepaca complex species.</title>
        <authorList>
            <person name="Lipuma J."/>
            <person name="Spilker T."/>
        </authorList>
    </citation>
    <scope>NUCLEOTIDE SEQUENCE [LARGE SCALE GENOMIC DNA]</scope>
    <source>
        <strain evidence="4 6">AU17325</strain>
    </source>
</reference>
<dbReference type="Pfam" id="PF17482">
    <property type="entry name" value="Phage_sheath_1C"/>
    <property type="match status" value="1"/>
</dbReference>
<evidence type="ECO:0000259" key="2">
    <source>
        <dbReference type="Pfam" id="PF04984"/>
    </source>
</evidence>
<evidence type="ECO:0000259" key="3">
    <source>
        <dbReference type="Pfam" id="PF17482"/>
    </source>
</evidence>
<dbReference type="EMBL" id="NKFA01000006">
    <property type="protein sequence ID" value="OXI45886.1"/>
    <property type="molecule type" value="Genomic_DNA"/>
</dbReference>
<comment type="similarity">
    <text evidence="1">Belongs to the myoviridae tail sheath protein family.</text>
</comment>
<evidence type="ECO:0000313" key="4">
    <source>
        <dbReference type="EMBL" id="OXI36769.1"/>
    </source>
</evidence>
<feature type="domain" description="Tail sheath protein C-terminal" evidence="3">
    <location>
        <begin position="370"/>
        <end position="471"/>
    </location>
</feature>
<dbReference type="OrthoDB" id="5442644at2"/>
<dbReference type="Pfam" id="PF04984">
    <property type="entry name" value="Phage_sheath_1"/>
    <property type="match status" value="1"/>
</dbReference>
<dbReference type="EMBL" id="NKFA01000020">
    <property type="protein sequence ID" value="OXI36769.1"/>
    <property type="molecule type" value="Genomic_DNA"/>
</dbReference>
<dbReference type="InterPro" id="IPR035089">
    <property type="entry name" value="Phage_sheath_subtilisin"/>
</dbReference>
<proteinExistence type="inferred from homology"/>